<protein>
    <submittedName>
        <fullName evidence="2">Insecticide toxin TcdB middle/N-terminal domain protein</fullName>
    </submittedName>
</protein>
<dbReference type="EMBL" id="AOHD02000037">
    <property type="protein sequence ID" value="EQA80470.1"/>
    <property type="molecule type" value="Genomic_DNA"/>
</dbReference>
<reference evidence="2" key="1">
    <citation type="submission" date="2013-05" db="EMBL/GenBank/DDBJ databases">
        <authorList>
            <person name="Harkins D.M."/>
            <person name="Durkin A.S."/>
            <person name="Brinkac L.M."/>
            <person name="Haft D.H."/>
            <person name="Selengut J.D."/>
            <person name="Sanka R."/>
            <person name="DePew J."/>
            <person name="Purushe J."/>
            <person name="Galloway R.L."/>
            <person name="Vinetz J.M."/>
            <person name="Sutton G.G."/>
            <person name="Nierman W.C."/>
            <person name="Fouts D.E."/>
        </authorList>
    </citation>
    <scope>NUCLEOTIDE SEQUENCE [LARGE SCALE GENOMIC DNA]</scope>
    <source>
        <strain evidence="2">80-412</strain>
    </source>
</reference>
<feature type="domain" description="Insecticide toxin TcdB middle/N-terminal" evidence="1">
    <location>
        <begin position="401"/>
        <end position="496"/>
    </location>
</feature>
<evidence type="ECO:0000259" key="1">
    <source>
        <dbReference type="Pfam" id="PF12256"/>
    </source>
</evidence>
<organism evidence="2 3">
    <name type="scientific">Leptospira alstonii serovar Pingchang str. 80-412</name>
    <dbReference type="NCBI Taxonomy" id="1218564"/>
    <lineage>
        <taxon>Bacteria</taxon>
        <taxon>Pseudomonadati</taxon>
        <taxon>Spirochaetota</taxon>
        <taxon>Spirochaetia</taxon>
        <taxon>Leptospirales</taxon>
        <taxon>Leptospiraceae</taxon>
        <taxon>Leptospira</taxon>
    </lineage>
</organism>
<name>T0FS07_9LEPT</name>
<evidence type="ECO:0000313" key="3">
    <source>
        <dbReference type="Proteomes" id="UP000015445"/>
    </source>
</evidence>
<gene>
    <name evidence="2" type="ORF">LEP1GSC193_4021</name>
</gene>
<proteinExistence type="predicted"/>
<accession>T0FS07</accession>
<evidence type="ECO:0000313" key="2">
    <source>
        <dbReference type="EMBL" id="EQA80470.1"/>
    </source>
</evidence>
<dbReference type="Pfam" id="PF12256">
    <property type="entry name" value="TcdB_toxin_midN"/>
    <property type="match status" value="1"/>
</dbReference>
<sequence length="527" mass="58204">MNYGPDPERIMQTPLPKDEVKIETRKASFVASNNTKTILLNYKYDGNLNFQKGELVFPGCFTADDCSASPELLIFDRKANAWDLKRGTTFAERVNTTFNPETTGVTTLLGGKPDRYTNNTKDEVLFYKKQGNTNQFFGLKNTNGTAFDVLNLATFTDTDVSKFDPTNSGYAIDHFENNTSQSVLILDEQTSNGNARFILAGLGGTKILIPAGDLTATDLNDLFQAGTNENRQRRKEFSFFSGKFTSTQAQLVIVDRRTTVSKWYLGTISGTQVLFKKLTGEFALPITTSDYNSASPAGIVYALTNTGEIVFGKTQDNGTSFYKIKINSTNITKSTYNAGTVGFSDRFDNGGNPIVLSGGEDKLYDLAQSKIVSLPGNVLTKTLDRPDLIAQVYVFQWIQGDYNGDGLTDIGIIHLKEPTWYFALSTGSVPDVIERVKNGIGGIYDFEYSNSTKFDNTGDDDIPDLPTSYRVCTRVTIDDGFSNIISKDYEYKNGFAFSSFINGKKKPITLGSVNLPSKKRMGKEQLT</sequence>
<dbReference type="Proteomes" id="UP000015445">
    <property type="component" value="Unassembled WGS sequence"/>
</dbReference>
<feature type="non-terminal residue" evidence="2">
    <location>
        <position position="527"/>
    </location>
</feature>
<comment type="caution">
    <text evidence="2">The sequence shown here is derived from an EMBL/GenBank/DDBJ whole genome shotgun (WGS) entry which is preliminary data.</text>
</comment>
<dbReference type="AlphaFoldDB" id="T0FS07"/>
<dbReference type="InterPro" id="IPR022045">
    <property type="entry name" value="TcdB_toxin_mid/N"/>
</dbReference>
<keyword evidence="3" id="KW-1185">Reference proteome</keyword>